<evidence type="ECO:0000256" key="2">
    <source>
        <dbReference type="SAM" id="SignalP"/>
    </source>
</evidence>
<feature type="chain" id="PRO_5012960145" description="EF-hand domain-containing protein" evidence="2">
    <location>
        <begin position="20"/>
        <end position="136"/>
    </location>
</feature>
<evidence type="ECO:0000256" key="1">
    <source>
        <dbReference type="ARBA" id="ARBA00022837"/>
    </source>
</evidence>
<dbReference type="SUPFAM" id="SSF47473">
    <property type="entry name" value="EF-hand"/>
    <property type="match status" value="1"/>
</dbReference>
<feature type="domain" description="EF-hand" evidence="3">
    <location>
        <begin position="73"/>
        <end position="108"/>
    </location>
</feature>
<dbReference type="InterPro" id="IPR002048">
    <property type="entry name" value="EF_hand_dom"/>
</dbReference>
<keyword evidence="2" id="KW-0732">Signal</keyword>
<comment type="caution">
    <text evidence="4">The sequence shown here is derived from an EMBL/GenBank/DDBJ whole genome shotgun (WGS) entry which is preliminary data.</text>
</comment>
<proteinExistence type="predicted"/>
<dbReference type="InterPro" id="IPR018247">
    <property type="entry name" value="EF_Hand_1_Ca_BS"/>
</dbReference>
<evidence type="ECO:0000259" key="3">
    <source>
        <dbReference type="PROSITE" id="PS50222"/>
    </source>
</evidence>
<feature type="signal peptide" evidence="2">
    <location>
        <begin position="1"/>
        <end position="19"/>
    </location>
</feature>
<dbReference type="GO" id="GO:0005509">
    <property type="term" value="F:calcium ion binding"/>
    <property type="evidence" value="ECO:0007669"/>
    <property type="project" value="InterPro"/>
</dbReference>
<dbReference type="OrthoDB" id="444540at2759"/>
<dbReference type="Pfam" id="PF13202">
    <property type="entry name" value="EF-hand_5"/>
    <property type="match status" value="2"/>
</dbReference>
<name>A0A1Y1Y9H7_9PLEO</name>
<sequence>MKAIFAAAVLGSILPLALGYCCGGTGSGICGDGTTQGAGCCAYGRCNIFCCNCDPAGSTCRGGRGNFAEIAQPVDAGTEWTFNEADKSGSGSISLADYLEYMKIDTANVELNAYWVSWFNEHDTNGDGLLTLEEAA</sequence>
<protein>
    <recommendedName>
        <fullName evidence="3">EF-hand domain-containing protein</fullName>
    </recommendedName>
</protein>
<keyword evidence="1" id="KW-0106">Calcium</keyword>
<dbReference type="PROSITE" id="PS50222">
    <property type="entry name" value="EF_HAND_2"/>
    <property type="match status" value="2"/>
</dbReference>
<dbReference type="AlphaFoldDB" id="A0A1Y1Y9H7"/>
<organism evidence="4 5">
    <name type="scientific">Clohesyomyces aquaticus</name>
    <dbReference type="NCBI Taxonomy" id="1231657"/>
    <lineage>
        <taxon>Eukaryota</taxon>
        <taxon>Fungi</taxon>
        <taxon>Dikarya</taxon>
        <taxon>Ascomycota</taxon>
        <taxon>Pezizomycotina</taxon>
        <taxon>Dothideomycetes</taxon>
        <taxon>Pleosporomycetidae</taxon>
        <taxon>Pleosporales</taxon>
        <taxon>Lindgomycetaceae</taxon>
        <taxon>Clohesyomyces</taxon>
    </lineage>
</organism>
<dbReference type="InterPro" id="IPR011992">
    <property type="entry name" value="EF-hand-dom_pair"/>
</dbReference>
<evidence type="ECO:0000313" key="5">
    <source>
        <dbReference type="Proteomes" id="UP000193144"/>
    </source>
</evidence>
<dbReference type="EMBL" id="MCFA01000305">
    <property type="protein sequence ID" value="ORX94545.1"/>
    <property type="molecule type" value="Genomic_DNA"/>
</dbReference>
<dbReference type="PROSITE" id="PS00018">
    <property type="entry name" value="EF_HAND_1"/>
    <property type="match status" value="1"/>
</dbReference>
<accession>A0A1Y1Y9H7</accession>
<dbReference type="Gene3D" id="1.10.238.10">
    <property type="entry name" value="EF-hand"/>
    <property type="match status" value="1"/>
</dbReference>
<gene>
    <name evidence="4" type="ORF">BCR34DRAFT_608227</name>
</gene>
<feature type="domain" description="EF-hand" evidence="3">
    <location>
        <begin position="110"/>
        <end position="136"/>
    </location>
</feature>
<dbReference type="Proteomes" id="UP000193144">
    <property type="component" value="Unassembled WGS sequence"/>
</dbReference>
<reference evidence="4 5" key="1">
    <citation type="submission" date="2016-07" db="EMBL/GenBank/DDBJ databases">
        <title>Pervasive Adenine N6-methylation of Active Genes in Fungi.</title>
        <authorList>
            <consortium name="DOE Joint Genome Institute"/>
            <person name="Mondo S.J."/>
            <person name="Dannebaum R.O."/>
            <person name="Kuo R.C."/>
            <person name="Labutti K."/>
            <person name="Haridas S."/>
            <person name="Kuo A."/>
            <person name="Salamov A."/>
            <person name="Ahrendt S.R."/>
            <person name="Lipzen A."/>
            <person name="Sullivan W."/>
            <person name="Andreopoulos W.B."/>
            <person name="Clum A."/>
            <person name="Lindquist E."/>
            <person name="Daum C."/>
            <person name="Ramamoorthy G.K."/>
            <person name="Gryganskyi A."/>
            <person name="Culley D."/>
            <person name="Magnuson J.K."/>
            <person name="James T.Y."/>
            <person name="O'Malley M.A."/>
            <person name="Stajich J.E."/>
            <person name="Spatafora J.W."/>
            <person name="Visel A."/>
            <person name="Grigoriev I.V."/>
        </authorList>
    </citation>
    <scope>NUCLEOTIDE SEQUENCE [LARGE SCALE GENOMIC DNA]</scope>
    <source>
        <strain evidence="4 5">CBS 115471</strain>
    </source>
</reference>
<evidence type="ECO:0000313" key="4">
    <source>
        <dbReference type="EMBL" id="ORX94545.1"/>
    </source>
</evidence>
<keyword evidence="5" id="KW-1185">Reference proteome</keyword>